<keyword evidence="2" id="KW-1185">Reference proteome</keyword>
<name>A0A9P7U587_9HYPO</name>
<sequence>MMNLGPPPGTHQPILLPPRTPSELLQEVLSHSTRQITVVIGWPKEQFLAALIQEVRQQQQQQQQQQPIDSSKDQHPPLLRAPLMQIAAARHMTVVFAPTVCHLRAYLATWTASSLPTPSPLAARSVCADKLVQPPLLIVYGLLDLHRHGAEWSAQGLSISAAILVQGAWRSGCRAVLLEPRSREGEDQGEDQGELSEMLAERLPVLSRTVRREDGSWAGPVVWVTNVLGEWFKMGGPVGFY</sequence>
<dbReference type="EMBL" id="SRRH01000271">
    <property type="protein sequence ID" value="KAG6292557.1"/>
    <property type="molecule type" value="Genomic_DNA"/>
</dbReference>
<dbReference type="AlphaFoldDB" id="A0A9P7U587"/>
<comment type="caution">
    <text evidence="1">The sequence shown here is derived from an EMBL/GenBank/DDBJ whole genome shotgun (WGS) entry which is preliminary data.</text>
</comment>
<protein>
    <submittedName>
        <fullName evidence="1">Uncharacterized protein</fullName>
    </submittedName>
</protein>
<organism evidence="1 2">
    <name type="scientific">Claviceps aff. purpurea</name>
    <dbReference type="NCBI Taxonomy" id="1967640"/>
    <lineage>
        <taxon>Eukaryota</taxon>
        <taxon>Fungi</taxon>
        <taxon>Dikarya</taxon>
        <taxon>Ascomycota</taxon>
        <taxon>Pezizomycotina</taxon>
        <taxon>Sordariomycetes</taxon>
        <taxon>Hypocreomycetidae</taxon>
        <taxon>Hypocreales</taxon>
        <taxon>Clavicipitaceae</taxon>
        <taxon>Claviceps</taxon>
    </lineage>
</organism>
<reference evidence="1 2" key="1">
    <citation type="journal article" date="2020" name="bioRxiv">
        <title>Whole genome comparisons of ergot fungi reveals the divergence and evolution of species within the genus Claviceps are the result of varying mechanisms driving genome evolution and host range expansion.</title>
        <authorList>
            <person name="Wyka S.A."/>
            <person name="Mondo S.J."/>
            <person name="Liu M."/>
            <person name="Dettman J."/>
            <person name="Nalam V."/>
            <person name="Broders K.D."/>
        </authorList>
    </citation>
    <scope>NUCLEOTIDE SEQUENCE [LARGE SCALE GENOMIC DNA]</scope>
    <source>
        <strain evidence="1 2">Clav52</strain>
    </source>
</reference>
<gene>
    <name evidence="1" type="ORF">E4U09_003392</name>
</gene>
<proteinExistence type="predicted"/>
<dbReference type="Proteomes" id="UP000707071">
    <property type="component" value="Unassembled WGS sequence"/>
</dbReference>
<accession>A0A9P7U587</accession>
<evidence type="ECO:0000313" key="2">
    <source>
        <dbReference type="Proteomes" id="UP000707071"/>
    </source>
</evidence>
<evidence type="ECO:0000313" key="1">
    <source>
        <dbReference type="EMBL" id="KAG6292557.1"/>
    </source>
</evidence>